<organism evidence="2">
    <name type="scientific">Aphanomyces stellatus</name>
    <dbReference type="NCBI Taxonomy" id="120398"/>
    <lineage>
        <taxon>Eukaryota</taxon>
        <taxon>Sar</taxon>
        <taxon>Stramenopiles</taxon>
        <taxon>Oomycota</taxon>
        <taxon>Saprolegniomycetes</taxon>
        <taxon>Saprolegniales</taxon>
        <taxon>Verrucalvaceae</taxon>
        <taxon>Aphanomyces</taxon>
    </lineage>
</organism>
<accession>A0A6A4YGU4</accession>
<evidence type="ECO:0000313" key="2">
    <source>
        <dbReference type="EMBL" id="KAF0695226.1"/>
    </source>
</evidence>
<name>A0A6A4YGU4_9STRA</name>
<sequence length="411" mass="46745">MTNKRQLSTRFKDALRIRAHLGWDRNDPLYFAFEWTDCSKLLQHIFYMPKVHVLQAPSSAPERLPPNRKVRYCRTSRLYTIGYVLNLLLIPFKAYITEPLPWTLQPLSLNTTWLTAKDSTTFGAYANSSVVFFASKYNLETVPSDRVFTRDTEANMYLLRFTIALPPAGDSNCANHMPSFPGALFYSQGMVVFVCDFIAQNATSRLLRPTYECQYDTLAGVDIATSCTWAIPTADNGPTVSTYQVYHAVQLLETPFFGWLNFGVRLGLMGFILYQLWHLYYRHYGPLLCNLHALGLDDGGSIEYYVVQIGDPTWLILNHPFVSLIMLLDCFFNVGYGGAACCRTSQLTDMGQFCLGCLYGSRTVWASYFTMRYATPLLKHMQWENKFQPVDPGVMALTASFYAGPLMYITS</sequence>
<dbReference type="EMBL" id="VJMH01005496">
    <property type="protein sequence ID" value="KAF0695226.1"/>
    <property type="molecule type" value="Genomic_DNA"/>
</dbReference>
<protein>
    <submittedName>
        <fullName evidence="2">Uncharacterized protein</fullName>
    </submittedName>
</protein>
<comment type="caution">
    <text evidence="2">The sequence shown here is derived from an EMBL/GenBank/DDBJ whole genome shotgun (WGS) entry which is preliminary data.</text>
</comment>
<dbReference type="AlphaFoldDB" id="A0A6A4YGU4"/>
<gene>
    <name evidence="2" type="ORF">As57867_013897</name>
</gene>
<feature type="transmembrane region" description="Helical" evidence="1">
    <location>
        <begin position="78"/>
        <end position="96"/>
    </location>
</feature>
<reference evidence="2" key="1">
    <citation type="submission" date="2019-06" db="EMBL/GenBank/DDBJ databases">
        <title>Genomics analysis of Aphanomyces spp. identifies a new class of oomycete effector associated with host adaptation.</title>
        <authorList>
            <person name="Gaulin E."/>
        </authorList>
    </citation>
    <scope>NUCLEOTIDE SEQUENCE</scope>
    <source>
        <strain evidence="2">CBS 578.67</strain>
    </source>
</reference>
<dbReference type="OrthoDB" id="71470at2759"/>
<evidence type="ECO:0000256" key="1">
    <source>
        <dbReference type="SAM" id="Phobius"/>
    </source>
</evidence>
<keyword evidence="1" id="KW-0472">Membrane</keyword>
<keyword evidence="1" id="KW-0812">Transmembrane</keyword>
<keyword evidence="1" id="KW-1133">Transmembrane helix</keyword>
<proteinExistence type="predicted"/>
<feature type="non-terminal residue" evidence="2">
    <location>
        <position position="411"/>
    </location>
</feature>